<dbReference type="PATRIC" id="fig|1122219.3.peg.3421"/>
<evidence type="ECO:0000256" key="5">
    <source>
        <dbReference type="ARBA" id="ARBA00023136"/>
    </source>
</evidence>
<evidence type="ECO:0000256" key="4">
    <source>
        <dbReference type="ARBA" id="ARBA00022989"/>
    </source>
</evidence>
<evidence type="ECO:0000256" key="3">
    <source>
        <dbReference type="ARBA" id="ARBA00022692"/>
    </source>
</evidence>
<name>A0A0J6WXV3_9FIRM</name>
<feature type="transmembrane region" description="Helical" evidence="6">
    <location>
        <begin position="206"/>
        <end position="225"/>
    </location>
</feature>
<feature type="transmembrane region" description="Helical" evidence="6">
    <location>
        <begin position="176"/>
        <end position="194"/>
    </location>
</feature>
<evidence type="ECO:0000313" key="8">
    <source>
        <dbReference type="EMBL" id="KMO87043.1"/>
    </source>
</evidence>
<feature type="transmembrane region" description="Helical" evidence="6">
    <location>
        <begin position="87"/>
        <end position="107"/>
    </location>
</feature>
<organism evidence="8 9">
    <name type="scientific">Megasphaera cerevisiae DSM 20462</name>
    <dbReference type="NCBI Taxonomy" id="1122219"/>
    <lineage>
        <taxon>Bacteria</taxon>
        <taxon>Bacillati</taxon>
        <taxon>Bacillota</taxon>
        <taxon>Negativicutes</taxon>
        <taxon>Veillonellales</taxon>
        <taxon>Veillonellaceae</taxon>
        <taxon>Megasphaera</taxon>
    </lineage>
</organism>
<evidence type="ECO:0000259" key="7">
    <source>
        <dbReference type="Pfam" id="PF00892"/>
    </source>
</evidence>
<dbReference type="EMBL" id="LEKT01000010">
    <property type="protein sequence ID" value="KMO87043.1"/>
    <property type="molecule type" value="Genomic_DNA"/>
</dbReference>
<comment type="caution">
    <text evidence="8">The sequence shown here is derived from an EMBL/GenBank/DDBJ whole genome shotgun (WGS) entry which is preliminary data.</text>
</comment>
<keyword evidence="4 6" id="KW-1133">Transmembrane helix</keyword>
<dbReference type="Gene3D" id="1.10.3730.20">
    <property type="match status" value="2"/>
</dbReference>
<dbReference type="FunCoup" id="A0A0J6WXV3">
    <property type="interactions" value="38"/>
</dbReference>
<feature type="domain" description="EamA" evidence="7">
    <location>
        <begin position="146"/>
        <end position="276"/>
    </location>
</feature>
<feature type="transmembrane region" description="Helical" evidence="6">
    <location>
        <begin position="119"/>
        <end position="139"/>
    </location>
</feature>
<feature type="transmembrane region" description="Helical" evidence="6">
    <location>
        <begin position="63"/>
        <end position="81"/>
    </location>
</feature>
<gene>
    <name evidence="8" type="ORF">AB840_04550</name>
</gene>
<keyword evidence="5 6" id="KW-0472">Membrane</keyword>
<dbReference type="GO" id="GO:0016020">
    <property type="term" value="C:membrane"/>
    <property type="evidence" value="ECO:0007669"/>
    <property type="project" value="UniProtKB-SubCell"/>
</dbReference>
<feature type="transmembrane region" description="Helical" evidence="6">
    <location>
        <begin position="33"/>
        <end position="51"/>
    </location>
</feature>
<dbReference type="AlphaFoldDB" id="A0A0J6WXV3"/>
<comment type="similarity">
    <text evidence="2">Belongs to the EamA transporter family.</text>
</comment>
<proteinExistence type="inferred from homology"/>
<dbReference type="InterPro" id="IPR050638">
    <property type="entry name" value="AA-Vitamin_Transporters"/>
</dbReference>
<evidence type="ECO:0000256" key="1">
    <source>
        <dbReference type="ARBA" id="ARBA00004141"/>
    </source>
</evidence>
<evidence type="ECO:0000256" key="6">
    <source>
        <dbReference type="SAM" id="Phobius"/>
    </source>
</evidence>
<accession>A0A0J6WXV3</accession>
<protein>
    <recommendedName>
        <fullName evidence="7">EamA domain-containing protein</fullName>
    </recommendedName>
</protein>
<dbReference type="STRING" id="39029.BSR42_09255"/>
<evidence type="ECO:0000313" key="9">
    <source>
        <dbReference type="Proteomes" id="UP000036503"/>
    </source>
</evidence>
<reference evidence="8 9" key="1">
    <citation type="submission" date="2015-06" db="EMBL/GenBank/DDBJ databases">
        <title>Draft genome sequence of beer spoilage bacterium Megasphaera cerevisiae type strain 20462.</title>
        <authorList>
            <person name="Kutumbaka K."/>
            <person name="Pasmowitz J."/>
            <person name="Mategko J."/>
            <person name="Reyes D."/>
            <person name="Friedrich A."/>
            <person name="Han S."/>
            <person name="Martens-Habbena W."/>
            <person name="Neal-McKinney J."/>
            <person name="Janagama H.K."/>
            <person name="Nadala C."/>
            <person name="Samadpour M."/>
        </authorList>
    </citation>
    <scope>NUCLEOTIDE SEQUENCE [LARGE SCALE GENOMIC DNA]</scope>
    <source>
        <strain evidence="8 9">DSM 20462</strain>
    </source>
</reference>
<dbReference type="PANTHER" id="PTHR32322:SF2">
    <property type="entry name" value="EAMA DOMAIN-CONTAINING PROTEIN"/>
    <property type="match status" value="1"/>
</dbReference>
<feature type="domain" description="EamA" evidence="7">
    <location>
        <begin position="9"/>
        <end position="134"/>
    </location>
</feature>
<comment type="subcellular location">
    <subcellularLocation>
        <location evidence="1">Membrane</location>
        <topology evidence="1">Multi-pass membrane protein</topology>
    </subcellularLocation>
</comment>
<feature type="transmembrane region" description="Helical" evidence="6">
    <location>
        <begin position="262"/>
        <end position="280"/>
    </location>
</feature>
<keyword evidence="3 6" id="KW-0812">Transmembrane</keyword>
<keyword evidence="9" id="KW-1185">Reference proteome</keyword>
<sequence>MEQALWKYLLSLFIFGSNGIIAAYIHVPSLHIVLLRALIGAISLAAVFLCMKNRVTVFHHPRDLFYLVLSGAAMAGNWVFLFEAYDLIGVSVGAVLNYCGPAIVVLLSPVVLHERLTKAKVGTLTAAMAGVVLIGGQAAVSGLNLPGLACGLAAALFFAGMVLLNKLIRHIHGLECVVVQLVTVCIVLIGYASIKQGLHISFSESDVVPVIWLGILNTGICYYLYFSSMRTLSVQTISICGYLEPLAAILLSGLLLHETMGALQWLGAFLIIGGAVWCEWRNRRQLSYSL</sequence>
<dbReference type="InterPro" id="IPR037185">
    <property type="entry name" value="EmrE-like"/>
</dbReference>
<dbReference type="Pfam" id="PF00892">
    <property type="entry name" value="EamA"/>
    <property type="match status" value="2"/>
</dbReference>
<feature type="transmembrane region" description="Helical" evidence="6">
    <location>
        <begin position="7"/>
        <end position="27"/>
    </location>
</feature>
<feature type="transmembrane region" description="Helical" evidence="6">
    <location>
        <begin position="145"/>
        <end position="164"/>
    </location>
</feature>
<evidence type="ECO:0000256" key="2">
    <source>
        <dbReference type="ARBA" id="ARBA00007362"/>
    </source>
</evidence>
<dbReference type="InParanoid" id="A0A0J6WXV3"/>
<dbReference type="SUPFAM" id="SSF103481">
    <property type="entry name" value="Multidrug resistance efflux transporter EmrE"/>
    <property type="match status" value="2"/>
</dbReference>
<dbReference type="RefSeq" id="WP_048513658.1">
    <property type="nucleotide sequence ID" value="NZ_FUXD01000014.1"/>
</dbReference>
<dbReference type="OrthoDB" id="9814238at2"/>
<dbReference type="Proteomes" id="UP000036503">
    <property type="component" value="Unassembled WGS sequence"/>
</dbReference>
<dbReference type="InterPro" id="IPR000620">
    <property type="entry name" value="EamA_dom"/>
</dbReference>
<dbReference type="PANTHER" id="PTHR32322">
    <property type="entry name" value="INNER MEMBRANE TRANSPORTER"/>
    <property type="match status" value="1"/>
</dbReference>
<feature type="transmembrane region" description="Helical" evidence="6">
    <location>
        <begin position="237"/>
        <end position="256"/>
    </location>
</feature>